<dbReference type="EMBL" id="BMDY01000011">
    <property type="protein sequence ID" value="GGB07527.1"/>
    <property type="molecule type" value="Genomic_DNA"/>
</dbReference>
<feature type="chain" id="PRO_5046849038" evidence="1">
    <location>
        <begin position="21"/>
        <end position="132"/>
    </location>
</feature>
<evidence type="ECO:0000313" key="3">
    <source>
        <dbReference type="Proteomes" id="UP000651977"/>
    </source>
</evidence>
<comment type="caution">
    <text evidence="2">The sequence shown here is derived from an EMBL/GenBank/DDBJ whole genome shotgun (WGS) entry which is preliminary data.</text>
</comment>
<keyword evidence="1" id="KW-0732">Signal</keyword>
<organism evidence="2 3">
    <name type="scientific">Agarivorans gilvus</name>
    <dbReference type="NCBI Taxonomy" id="680279"/>
    <lineage>
        <taxon>Bacteria</taxon>
        <taxon>Pseudomonadati</taxon>
        <taxon>Pseudomonadota</taxon>
        <taxon>Gammaproteobacteria</taxon>
        <taxon>Alteromonadales</taxon>
        <taxon>Alteromonadaceae</taxon>
        <taxon>Agarivorans</taxon>
    </lineage>
</organism>
<dbReference type="RefSeq" id="WP_055733038.1">
    <property type="nucleotide sequence ID" value="NZ_BMDY01000011.1"/>
</dbReference>
<accession>A0ABQ1I1I4</accession>
<gene>
    <name evidence="2" type="ORF">GCM10007414_21110</name>
</gene>
<proteinExistence type="predicted"/>
<feature type="signal peptide" evidence="1">
    <location>
        <begin position="1"/>
        <end position="20"/>
    </location>
</feature>
<evidence type="ECO:0000256" key="1">
    <source>
        <dbReference type="SAM" id="SignalP"/>
    </source>
</evidence>
<reference evidence="3" key="1">
    <citation type="journal article" date="2019" name="Int. J. Syst. Evol. Microbiol.">
        <title>The Global Catalogue of Microorganisms (GCM) 10K type strain sequencing project: providing services to taxonomists for standard genome sequencing and annotation.</title>
        <authorList>
            <consortium name="The Broad Institute Genomics Platform"/>
            <consortium name="The Broad Institute Genome Sequencing Center for Infectious Disease"/>
            <person name="Wu L."/>
            <person name="Ma J."/>
        </authorList>
    </citation>
    <scope>NUCLEOTIDE SEQUENCE [LARGE SCALE GENOMIC DNA]</scope>
    <source>
        <strain evidence="3">CGMCC 1.10131</strain>
    </source>
</reference>
<evidence type="ECO:0000313" key="2">
    <source>
        <dbReference type="EMBL" id="GGB07527.1"/>
    </source>
</evidence>
<protein>
    <submittedName>
        <fullName evidence="2">Uncharacterized protein</fullName>
    </submittedName>
</protein>
<name>A0ABQ1I1I4_9ALTE</name>
<dbReference type="Proteomes" id="UP000651977">
    <property type="component" value="Unassembled WGS sequence"/>
</dbReference>
<keyword evidence="3" id="KW-1185">Reference proteome</keyword>
<sequence>MMKWMMIGISLLLAASNASAKDVRIWFQSGTESQWMQLSDLQIQNSDGSLQERIVALDSEGKPLFMPLSELAFIQADNKYYYVSTEYVAVTHSGAKFKLPSREEGAGMFVARNGYGGYTSFDYSALRRIIFQ</sequence>